<keyword evidence="4" id="KW-0624">Polysaccharide degradation</keyword>
<dbReference type="Pfam" id="PF18998">
    <property type="entry name" value="Flg_new_2"/>
    <property type="match status" value="1"/>
</dbReference>
<feature type="compositionally biased region" description="Low complexity" evidence="1">
    <location>
        <begin position="1006"/>
        <end position="1017"/>
    </location>
</feature>
<dbReference type="RefSeq" id="WP_131749580.1">
    <property type="nucleotide sequence ID" value="NZ_CAACYI010000001.1"/>
</dbReference>
<dbReference type="Gene3D" id="1.20.1270.90">
    <property type="entry name" value="AF1782-like"/>
    <property type="match status" value="2"/>
</dbReference>
<dbReference type="Proteomes" id="UP000377798">
    <property type="component" value="Unassembled WGS sequence"/>
</dbReference>
<dbReference type="Pfam" id="PF13753">
    <property type="entry name" value="SWM_repeat"/>
    <property type="match status" value="1"/>
</dbReference>
<evidence type="ECO:0000256" key="2">
    <source>
        <dbReference type="SAM" id="SignalP"/>
    </source>
</evidence>
<evidence type="ECO:0000259" key="3">
    <source>
        <dbReference type="PROSITE" id="PS51272"/>
    </source>
</evidence>
<dbReference type="InterPro" id="IPR051465">
    <property type="entry name" value="Cell_Envelope_Struct_Comp"/>
</dbReference>
<organism evidence="4 5">
    <name type="scientific">Urinicoccus massiliensis</name>
    <dbReference type="NCBI Taxonomy" id="1723382"/>
    <lineage>
        <taxon>Bacteria</taxon>
        <taxon>Bacillati</taxon>
        <taxon>Bacillota</taxon>
        <taxon>Tissierellia</taxon>
        <taxon>Tissierellales</taxon>
        <taxon>Peptoniphilaceae</taxon>
        <taxon>Urinicoccus</taxon>
    </lineage>
</organism>
<evidence type="ECO:0000313" key="5">
    <source>
        <dbReference type="Proteomes" id="UP000377798"/>
    </source>
</evidence>
<feature type="signal peptide" evidence="2">
    <location>
        <begin position="1"/>
        <end position="27"/>
    </location>
</feature>
<dbReference type="Pfam" id="PF00395">
    <property type="entry name" value="SLH"/>
    <property type="match status" value="3"/>
</dbReference>
<feature type="domain" description="SLH" evidence="3">
    <location>
        <begin position="1105"/>
        <end position="1168"/>
    </location>
</feature>
<dbReference type="EMBL" id="CAACYI010000001">
    <property type="protein sequence ID" value="VFB16896.1"/>
    <property type="molecule type" value="Genomic_DNA"/>
</dbReference>
<feature type="region of interest" description="Disordered" evidence="1">
    <location>
        <begin position="983"/>
        <end position="1039"/>
    </location>
</feature>
<accession>A0A8H2M8Z0</accession>
<dbReference type="InterPro" id="IPR028059">
    <property type="entry name" value="SWM_rpt"/>
</dbReference>
<dbReference type="GO" id="GO:0016020">
    <property type="term" value="C:membrane"/>
    <property type="evidence" value="ECO:0007669"/>
    <property type="project" value="InterPro"/>
</dbReference>
<feature type="compositionally biased region" description="Basic and acidic residues" evidence="1">
    <location>
        <begin position="993"/>
        <end position="1005"/>
    </location>
</feature>
<reference evidence="4 5" key="1">
    <citation type="submission" date="2019-02" db="EMBL/GenBank/DDBJ databases">
        <authorList>
            <consortium name="Pathogen Informatics"/>
        </authorList>
    </citation>
    <scope>NUCLEOTIDE SEQUENCE [LARGE SCALE GENOMIC DNA]</scope>
    <source>
        <strain evidence="4 5">3012STDY7089603</strain>
    </source>
</reference>
<keyword evidence="2" id="KW-0732">Signal</keyword>
<feature type="compositionally biased region" description="Basic and acidic residues" evidence="1">
    <location>
        <begin position="1020"/>
        <end position="1039"/>
    </location>
</feature>
<feature type="domain" description="SLH" evidence="3">
    <location>
        <begin position="1170"/>
        <end position="1225"/>
    </location>
</feature>
<sequence>MKKVFRRGMSLCLGVTILAGFSPMVVAAKGVEKHSKYEYAVLVKDPIGKKAAWDSFVELGRFKPGEKVEFSLPRLDSKKKLISLDPVSSHGKFEDRDFVSVNVQGNKASIKSLDAAYSTPNKYGSPNYRYGKMGMPYEDPYKSPVEIKVKLTLDGNQQVSQLEITGSDIDGAYHMGAMSAQKAIYKKYLQESRFLNMFKGRTYQEIADMDFRYRTSPDYLLSLPNKIGSTKKESLTNYNLNLLAKATQEAILHALGKEDKAISQEGLRVFYGRSPHQVHSTDCYHHVYVLVNKDGRIVSCWDKTREDLGPGEGGIRNEGHGYGNGAALKNYRENLGYDRFIGLHKDEVADLNMTTGSVDAVSHATETSQGVKGAVIEALKNESFPRADESKAKYKPVTEPGTYTGLGRAYQKKVITPDNPVEYIVFEEKKEDHAATGLGNPNLVTVKTLTNKDKNSCQFRSLPGEEVSISSPNYLVTSNGVKYFSHWEVKTGDVTLKEAKSRNTSFTMGDAEVQVEAVYGQAQVAKFTRAEILDANPKQVALVMDKALYELEETAENAGDFQVKIGNREYKPVKSYLVSGNTVFLNLEEEVSYGDQVYVKYDQAHSILKSAAGEEPCEAFEKEVDNKLSAKITPTGAVVENYNPRDLVVSFSQDLEDIDHTLDHLEDFTIKNKGQKVDLEAYYVKGKELTIQMTKKAQAGDQYTVSYKNENGLLRGKDTGKVVNPFQDQEVRVGVKEKKLVTVAAGSKDIYQGIHKPGEEVLIEGPEKNSEGKKFKNWDVRAGEVRLKSLEECRTSFTMGSKAVYIKAQYHDQIDKSDLVASIEKAKAKLKDIQVSSGGKDVDPSKTWVTEEAKKALEEALKKAEQAQRDPTAKLETIKEAIKNLDQATGSLVEKPGLQGVGESSTSDKDMLKAVIEKAKNMLKSAQVSPDGKDVAKDKTWISQDEEYALKAYIEMAEKIAGNPNAADEAIKEAIENLNQALKDNPPKAGLQDIHENKQPEKSSESSRSYRPFRSYRATSPEKIEKKASPLDTNKTQEKKSELSLFDKMTDVANSWAREAIKYNLDKGYFKGTSEGTFSPNRAITRGEFISILGRRLGLDPKVYPKAAMQDVEAGSFYEAYVNWAVAEGITAGTADGNFQANRKISREEMATILSRYLEKTKKNYPKGEVVTYKDQEKISSWAKKSVDYLTQVGLVKGRGNQEFAPKEDFTRAEAAQILCLLDKK</sequence>
<keyword evidence="4" id="KW-0326">Glycosidase</keyword>
<name>A0A8H2M8Z0_9FIRM</name>
<dbReference type="GO" id="GO:0031176">
    <property type="term" value="F:endo-1,4-beta-xylanase activity"/>
    <property type="evidence" value="ECO:0007669"/>
    <property type="project" value="UniProtKB-EC"/>
</dbReference>
<dbReference type="EC" id="3.2.1.8" evidence="4"/>
<dbReference type="PANTHER" id="PTHR43308:SF5">
    <property type="entry name" value="S-LAYER PROTEIN _ PEPTIDOGLYCAN ENDO-BETA-N-ACETYLGLUCOSAMINIDASE"/>
    <property type="match status" value="1"/>
</dbReference>
<keyword evidence="4" id="KW-0378">Hydrolase</keyword>
<feature type="chain" id="PRO_5038735208" evidence="2">
    <location>
        <begin position="28"/>
        <end position="1225"/>
    </location>
</feature>
<dbReference type="InterPro" id="IPR001119">
    <property type="entry name" value="SLH_dom"/>
</dbReference>
<dbReference type="PROSITE" id="PS51272">
    <property type="entry name" value="SLH"/>
    <property type="match status" value="3"/>
</dbReference>
<evidence type="ECO:0000256" key="1">
    <source>
        <dbReference type="SAM" id="MobiDB-lite"/>
    </source>
</evidence>
<keyword evidence="4" id="KW-0119">Carbohydrate metabolism</keyword>
<dbReference type="AlphaFoldDB" id="A0A8H2M8Z0"/>
<proteinExistence type="predicted"/>
<dbReference type="GO" id="GO:0010181">
    <property type="term" value="F:FMN binding"/>
    <property type="evidence" value="ECO:0007669"/>
    <property type="project" value="InterPro"/>
</dbReference>
<protein>
    <submittedName>
        <fullName evidence="4">Endo-1,4-beta-xylanase A</fullName>
        <ecNumber evidence="4">3.2.1.8</ecNumber>
    </submittedName>
</protein>
<comment type="caution">
    <text evidence="4">The sequence shown here is derived from an EMBL/GenBank/DDBJ whole genome shotgun (WGS) entry which is preliminary data.</text>
</comment>
<keyword evidence="4" id="KW-0858">Xylan degradation</keyword>
<keyword evidence="5" id="KW-1185">Reference proteome</keyword>
<feature type="domain" description="SLH" evidence="3">
    <location>
        <begin position="1042"/>
        <end position="1104"/>
    </location>
</feature>
<gene>
    <name evidence="4" type="primary">xynA1_10</name>
    <name evidence="4" type="ORF">NCTC13150_01469</name>
</gene>
<evidence type="ECO:0000313" key="4">
    <source>
        <dbReference type="EMBL" id="VFB16896.1"/>
    </source>
</evidence>
<dbReference type="GO" id="GO:0045493">
    <property type="term" value="P:xylan catabolic process"/>
    <property type="evidence" value="ECO:0007669"/>
    <property type="project" value="UniProtKB-KW"/>
</dbReference>
<dbReference type="InterPro" id="IPR044060">
    <property type="entry name" value="Bacterial_rp_domain"/>
</dbReference>
<dbReference type="PANTHER" id="PTHR43308">
    <property type="entry name" value="OUTER MEMBRANE PROTEIN ALPHA-RELATED"/>
    <property type="match status" value="1"/>
</dbReference>